<comment type="caution">
    <text evidence="1">The sequence shown here is derived from an EMBL/GenBank/DDBJ whole genome shotgun (WGS) entry which is preliminary data.</text>
</comment>
<protein>
    <submittedName>
        <fullName evidence="1">Uncharacterized protein</fullName>
    </submittedName>
</protein>
<keyword evidence="2" id="KW-1185">Reference proteome</keyword>
<reference evidence="1 2" key="1">
    <citation type="submission" date="2017-07" db="EMBL/GenBank/DDBJ databases">
        <title>Paenibacillus herberti R33 genome sequencing and assembly.</title>
        <authorList>
            <person name="Su W."/>
        </authorList>
    </citation>
    <scope>NUCLEOTIDE SEQUENCE [LARGE SCALE GENOMIC DNA]</scope>
    <source>
        <strain evidence="1 2">R33</strain>
    </source>
</reference>
<accession>A0A229NXW1</accession>
<dbReference type="Proteomes" id="UP000215145">
    <property type="component" value="Unassembled WGS sequence"/>
</dbReference>
<organism evidence="1 2">
    <name type="scientific">Paenibacillus herberti</name>
    <dbReference type="NCBI Taxonomy" id="1619309"/>
    <lineage>
        <taxon>Bacteria</taxon>
        <taxon>Bacillati</taxon>
        <taxon>Bacillota</taxon>
        <taxon>Bacilli</taxon>
        <taxon>Bacillales</taxon>
        <taxon>Paenibacillaceae</taxon>
        <taxon>Paenibacillus</taxon>
    </lineage>
</organism>
<dbReference type="AlphaFoldDB" id="A0A229NXW1"/>
<proteinExistence type="predicted"/>
<evidence type="ECO:0000313" key="1">
    <source>
        <dbReference type="EMBL" id="OXM14624.1"/>
    </source>
</evidence>
<dbReference type="EMBL" id="NMUQ01000002">
    <property type="protein sequence ID" value="OXM14624.1"/>
    <property type="molecule type" value="Genomic_DNA"/>
</dbReference>
<name>A0A229NXW1_9BACL</name>
<sequence length="63" mass="7137">MPSSLCLAMTIKAFKMQYIVYIAQRTNYTIFNLLTVGLNLMGGGSTQIWFKNKRTSTEERANA</sequence>
<evidence type="ECO:0000313" key="2">
    <source>
        <dbReference type="Proteomes" id="UP000215145"/>
    </source>
</evidence>
<gene>
    <name evidence="1" type="ORF">CGZ75_17055</name>
</gene>